<keyword evidence="1" id="KW-0732">Signal</keyword>
<dbReference type="PANTHER" id="PTHR46066">
    <property type="entry name" value="CHITINASE DOMAIN-CONTAINING PROTEIN 1 FAMILY MEMBER"/>
    <property type="match status" value="1"/>
</dbReference>
<feature type="domain" description="GH18" evidence="2">
    <location>
        <begin position="331"/>
        <end position="644"/>
    </location>
</feature>
<dbReference type="Pfam" id="PF00704">
    <property type="entry name" value="Glyco_hydro_18"/>
    <property type="match status" value="1"/>
</dbReference>
<gene>
    <name evidence="3" type="ORF">DL346_07075</name>
</gene>
<sequence length="644" mass="71422">MIIRKKWTFVVVAAVAYQAIFAPIGTPEADAAGSSDYTTKYRVYHNDAALKEFASESSAIAYAKRFTYTHVEKIANREWIWDNLPRYKVYENGVTSGGREFRTLYEAKQFAGKVRFAQIRDLEKPGFVQSAYPNYQMYQGDKTLANWSFATLAEAKKAAKAYSNIHIIELATNQWIWDNLSAAQEDTQRKAEPKYGIITENTPASAPEYSFLLDAIRASAKVPGSSVVNTATGQIIHNNKPSFNVIQSGPVVASYHSIQSAIAYAKTLSGASVVKNGLTWWTNSPYLAVYQGDKKLNAFHTRKSAVAFAASYTGSVVMTSDFRPLWNNMKKLQLLAWNGTSRTSAVLEQISQTQGLDVDSPTWFELSSADGTITDSSDPALVEELKTSGIKLTPLVSNQFDAALTSAFLSDPAAMNKFITTLVRRLSELRVEGVNVDFEGMAGKDRALYTEFIRNLTGAAHKAGLTVSIDLPRGDVKWDLKTAYDTAALAQIVDMIMIMAYDQHWKGSDEAGSVAELTWVEDGVKQFLAYGVPRSKLMLGIPFYVREWRVDASGNLVDNKAIYMSDLPRVIAENGATRTYDAIAGQWKYMYAGSDGYTHVFWAETADTVKARVAIAKKYDLAGIAAWRLGYEQAELWTMLLQQK</sequence>
<dbReference type="InterPro" id="IPR017853">
    <property type="entry name" value="GH"/>
</dbReference>
<dbReference type="Proteomes" id="UP000249260">
    <property type="component" value="Unassembled WGS sequence"/>
</dbReference>
<dbReference type="PANTHER" id="PTHR46066:SF2">
    <property type="entry name" value="CHITINASE DOMAIN-CONTAINING PROTEIN 1"/>
    <property type="match status" value="1"/>
</dbReference>
<comment type="caution">
    <text evidence="3">The sequence shown here is derived from an EMBL/GenBank/DDBJ whole genome shotgun (WGS) entry which is preliminary data.</text>
</comment>
<organism evidence="3 4">
    <name type="scientific">Paenibacillus montanisoli</name>
    <dbReference type="NCBI Taxonomy" id="2081970"/>
    <lineage>
        <taxon>Bacteria</taxon>
        <taxon>Bacillati</taxon>
        <taxon>Bacillota</taxon>
        <taxon>Bacilli</taxon>
        <taxon>Bacillales</taxon>
        <taxon>Paenibacillaceae</taxon>
        <taxon>Paenibacillus</taxon>
    </lineage>
</organism>
<dbReference type="GO" id="GO:0005975">
    <property type="term" value="P:carbohydrate metabolic process"/>
    <property type="evidence" value="ECO:0007669"/>
    <property type="project" value="InterPro"/>
</dbReference>
<dbReference type="Gene3D" id="3.10.50.10">
    <property type="match status" value="1"/>
</dbReference>
<feature type="chain" id="PRO_5039699528" evidence="1">
    <location>
        <begin position="23"/>
        <end position="644"/>
    </location>
</feature>
<dbReference type="Gene3D" id="3.20.20.80">
    <property type="entry name" value="Glycosidases"/>
    <property type="match status" value="1"/>
</dbReference>
<name>A0A328UDP7_9BACL</name>
<evidence type="ECO:0000313" key="3">
    <source>
        <dbReference type="EMBL" id="RAP78186.1"/>
    </source>
</evidence>
<reference evidence="3 4" key="1">
    <citation type="submission" date="2018-06" db="EMBL/GenBank/DDBJ databases">
        <title>Paenibacillus montanisoli sp. nov., isolated from mountain area soil.</title>
        <authorList>
            <person name="Wu M."/>
        </authorList>
    </citation>
    <scope>NUCLEOTIDE SEQUENCE [LARGE SCALE GENOMIC DNA]</scope>
    <source>
        <strain evidence="3 4">RA17</strain>
    </source>
</reference>
<protein>
    <submittedName>
        <fullName evidence="3">Glycoside hydrolase</fullName>
    </submittedName>
</protein>
<dbReference type="GO" id="GO:0016787">
    <property type="term" value="F:hydrolase activity"/>
    <property type="evidence" value="ECO:0007669"/>
    <property type="project" value="UniProtKB-KW"/>
</dbReference>
<dbReference type="OrthoDB" id="9775889at2"/>
<dbReference type="SUPFAM" id="SSF51445">
    <property type="entry name" value="(Trans)glycosidases"/>
    <property type="match status" value="1"/>
</dbReference>
<dbReference type="AlphaFoldDB" id="A0A328UDP7"/>
<evidence type="ECO:0000313" key="4">
    <source>
        <dbReference type="Proteomes" id="UP000249260"/>
    </source>
</evidence>
<evidence type="ECO:0000256" key="1">
    <source>
        <dbReference type="SAM" id="SignalP"/>
    </source>
</evidence>
<dbReference type="GO" id="GO:0008061">
    <property type="term" value="F:chitin binding"/>
    <property type="evidence" value="ECO:0007669"/>
    <property type="project" value="InterPro"/>
</dbReference>
<proteinExistence type="predicted"/>
<keyword evidence="3" id="KW-0378">Hydrolase</keyword>
<dbReference type="RefSeq" id="WP_112881310.1">
    <property type="nucleotide sequence ID" value="NZ_QLUW01000001.1"/>
</dbReference>
<dbReference type="PROSITE" id="PS51910">
    <property type="entry name" value="GH18_2"/>
    <property type="match status" value="1"/>
</dbReference>
<dbReference type="InterPro" id="IPR029070">
    <property type="entry name" value="Chitinase_insertion_sf"/>
</dbReference>
<accession>A0A328UDP7</accession>
<feature type="signal peptide" evidence="1">
    <location>
        <begin position="1"/>
        <end position="22"/>
    </location>
</feature>
<dbReference type="InterPro" id="IPR001223">
    <property type="entry name" value="Glyco_hydro18_cat"/>
</dbReference>
<dbReference type="InterPro" id="IPR011583">
    <property type="entry name" value="Chitinase_II/V-like_cat"/>
</dbReference>
<evidence type="ECO:0000259" key="2">
    <source>
        <dbReference type="PROSITE" id="PS51910"/>
    </source>
</evidence>
<dbReference type="EMBL" id="QLUW01000001">
    <property type="protein sequence ID" value="RAP78186.1"/>
    <property type="molecule type" value="Genomic_DNA"/>
</dbReference>
<keyword evidence="4" id="KW-1185">Reference proteome</keyword>
<dbReference type="SMART" id="SM00636">
    <property type="entry name" value="Glyco_18"/>
    <property type="match status" value="1"/>
</dbReference>